<feature type="domain" description="MurL N-terminal" evidence="3">
    <location>
        <begin position="14"/>
        <end position="316"/>
    </location>
</feature>
<name>A0A2H0N3G4_9BACT</name>
<evidence type="ECO:0000259" key="2">
    <source>
        <dbReference type="Pfam" id="PF26298"/>
    </source>
</evidence>
<gene>
    <name evidence="1" type="primary">murL</name>
    <name evidence="4" type="ORF">COV62_00970</name>
</gene>
<keyword evidence="1" id="KW-0961">Cell wall biogenesis/degradation</keyword>
<dbReference type="HAMAP" id="MF_02209">
    <property type="entry name" value="MurL"/>
    <property type="match status" value="1"/>
</dbReference>
<dbReference type="AlphaFoldDB" id="A0A2H0N3G4"/>
<proteinExistence type="inferred from homology"/>
<dbReference type="UniPathway" id="UPA00219"/>
<keyword evidence="1" id="KW-0133">Cell shape</keyword>
<evidence type="ECO:0000256" key="1">
    <source>
        <dbReference type="HAMAP-Rule" id="MF_02209"/>
    </source>
</evidence>
<organism evidence="4 5">
    <name type="scientific">Candidatus Nealsonbacteria bacterium CG11_big_fil_rev_8_21_14_0_20_35_11</name>
    <dbReference type="NCBI Taxonomy" id="1974713"/>
    <lineage>
        <taxon>Bacteria</taxon>
        <taxon>Candidatus Nealsoniibacteriota</taxon>
    </lineage>
</organism>
<dbReference type="GO" id="GO:0008360">
    <property type="term" value="P:regulation of cell shape"/>
    <property type="evidence" value="ECO:0007669"/>
    <property type="project" value="UniProtKB-KW"/>
</dbReference>
<dbReference type="GO" id="GO:0051301">
    <property type="term" value="P:cell division"/>
    <property type="evidence" value="ECO:0007669"/>
    <property type="project" value="UniProtKB-KW"/>
</dbReference>
<dbReference type="Pfam" id="PF26298">
    <property type="entry name" value="MurL_epimerase_C"/>
    <property type="match status" value="1"/>
</dbReference>
<comment type="pathway">
    <text evidence="1">Cell wall biogenesis; peptidoglycan biosynthesis.</text>
</comment>
<evidence type="ECO:0000259" key="3">
    <source>
        <dbReference type="Pfam" id="PF26299"/>
    </source>
</evidence>
<dbReference type="GO" id="GO:0009252">
    <property type="term" value="P:peptidoglycan biosynthetic process"/>
    <property type="evidence" value="ECO:0007669"/>
    <property type="project" value="UniProtKB-UniRule"/>
</dbReference>
<protein>
    <recommendedName>
        <fullName evidence="1">UDP-N-acetyl-alpha-D-muramoyl-L-alanyl-L-glutamate epimerase</fullName>
        <ecNumber evidence="1">5.1.1.23</ecNumber>
    </recommendedName>
    <alternativeName>
        <fullName evidence="1">UDP-MurNAc-L-Ala-L-Glu epimerase</fullName>
    </alternativeName>
</protein>
<dbReference type="GO" id="GO:0005737">
    <property type="term" value="C:cytoplasm"/>
    <property type="evidence" value="ECO:0007669"/>
    <property type="project" value="UniProtKB-UniRule"/>
</dbReference>
<keyword evidence="1" id="KW-0131">Cell cycle</keyword>
<keyword evidence="1" id="KW-0573">Peptidoglycan synthesis</keyword>
<sequence>MQNVKLQFKIQNLRKKYPKFVYKSYSWKILNKNLKISFDFKIEPNIYFKPKIVIENINRSQIKKVGDRVLNNLVFNLGLIEMISYWKASCSPEIIIKAGALNQEQIKWWEDLIMRGMSQFFYENQINFQKASFLKIKSIKISPTFYAIAQKVDEIYLVKDKSKILVPIGGGKDSIVTLEILKEAGQNINCFSLNPTQATWKIMKIARLPDGGQTGCKKSIIVKRKIDPRLLELNQKGYLNGHTPFSAHLAFSSVLIAMLFDYKYIAFSQERSSNEGNLKYLGKIINHQYSKSFDFEKKFRHYCQKYLTPGVEYFSFLRPLYEIQIAKLFSRFPQYFSVFLSCNEAYKTASGFKKPSKKWCGKCPKCLFIFTSLYPFVDEKNLIKIFGENLFENKNLLPVMLQLIGEEKFKPRSENLTTPPNKIGRGNIAKQVKFLLRGKPFECVGTKKESLVAFYLALRSFMRRRVRRKLPTLLDYFQNKILLKYPKLEKDSIKILNSWNKQHNLPRNFEEILKNHLKGLNLTRLSNKL</sequence>
<dbReference type="InterPro" id="IPR043689">
    <property type="entry name" value="MurL"/>
</dbReference>
<comment type="similarity">
    <text evidence="1">Belongs to the MurL family.</text>
</comment>
<comment type="catalytic activity">
    <reaction evidence="1">
        <text>UDP-N-acetyl-alpha-D-muramoyl-L-alanyl-L-glutamate + ATP + H2O = UDP-N-acetyl-alpha-D-muramoyl-L-alanyl-D-glutamate + AMP + diphosphate + H(+)</text>
        <dbReference type="Rhea" id="RHEA:58812"/>
        <dbReference type="ChEBI" id="CHEBI:15377"/>
        <dbReference type="ChEBI" id="CHEBI:15378"/>
        <dbReference type="ChEBI" id="CHEBI:30616"/>
        <dbReference type="ChEBI" id="CHEBI:33019"/>
        <dbReference type="ChEBI" id="CHEBI:83900"/>
        <dbReference type="ChEBI" id="CHEBI:142725"/>
        <dbReference type="ChEBI" id="CHEBI:456215"/>
        <dbReference type="EC" id="5.1.1.23"/>
    </reaction>
</comment>
<comment type="caution">
    <text evidence="4">The sequence shown here is derived from an EMBL/GenBank/DDBJ whole genome shotgun (WGS) entry which is preliminary data.</text>
</comment>
<dbReference type="EC" id="5.1.1.23" evidence="1"/>
<dbReference type="InterPro" id="IPR058740">
    <property type="entry name" value="MurL_N"/>
</dbReference>
<accession>A0A2H0N3G4</accession>
<dbReference type="Pfam" id="PF26299">
    <property type="entry name" value="MurL_N"/>
    <property type="match status" value="1"/>
</dbReference>
<keyword evidence="1" id="KW-0413">Isomerase</keyword>
<evidence type="ECO:0000313" key="5">
    <source>
        <dbReference type="Proteomes" id="UP000231139"/>
    </source>
</evidence>
<comment type="function">
    <text evidence="1">Cell wall formation. Catalyzes epimerization of the terminal L-glutamate in UDP-N-acetyl-alpha-D-muramoyl-L-alanyl-L-glutamate.</text>
</comment>
<dbReference type="GO" id="GO:0071555">
    <property type="term" value="P:cell wall organization"/>
    <property type="evidence" value="ECO:0007669"/>
    <property type="project" value="UniProtKB-KW"/>
</dbReference>
<reference evidence="4 5" key="1">
    <citation type="submission" date="2017-09" db="EMBL/GenBank/DDBJ databases">
        <title>Depth-based differentiation of microbial function through sediment-hosted aquifers and enrichment of novel symbionts in the deep terrestrial subsurface.</title>
        <authorList>
            <person name="Probst A.J."/>
            <person name="Ladd B."/>
            <person name="Jarett J.K."/>
            <person name="Geller-Mcgrath D.E."/>
            <person name="Sieber C.M."/>
            <person name="Emerson J.B."/>
            <person name="Anantharaman K."/>
            <person name="Thomas B.C."/>
            <person name="Malmstrom R."/>
            <person name="Stieglmeier M."/>
            <person name="Klingl A."/>
            <person name="Woyke T."/>
            <person name="Ryan C.M."/>
            <person name="Banfield J.F."/>
        </authorList>
    </citation>
    <scope>NUCLEOTIDE SEQUENCE [LARGE SCALE GENOMIC DNA]</scope>
    <source>
        <strain evidence="4">CG11_big_fil_rev_8_21_14_0_20_35_11</strain>
    </source>
</reference>
<dbReference type="EMBL" id="PCWK01000020">
    <property type="protein sequence ID" value="PIR02645.1"/>
    <property type="molecule type" value="Genomic_DNA"/>
</dbReference>
<evidence type="ECO:0000313" key="4">
    <source>
        <dbReference type="EMBL" id="PIR02645.1"/>
    </source>
</evidence>
<dbReference type="Proteomes" id="UP000231139">
    <property type="component" value="Unassembled WGS sequence"/>
</dbReference>
<feature type="domain" description="MurL C-terminal" evidence="2">
    <location>
        <begin position="338"/>
        <end position="411"/>
    </location>
</feature>
<keyword evidence="1" id="KW-0132">Cell division</keyword>
<dbReference type="SUPFAM" id="SSF52402">
    <property type="entry name" value="Adenine nucleotide alpha hydrolases-like"/>
    <property type="match status" value="1"/>
</dbReference>
<dbReference type="GO" id="GO:0016855">
    <property type="term" value="F:racemase and epimerase activity, acting on amino acids and derivatives"/>
    <property type="evidence" value="ECO:0007669"/>
    <property type="project" value="UniProtKB-UniRule"/>
</dbReference>
<dbReference type="InterPro" id="IPR058741">
    <property type="entry name" value="MurL_C"/>
</dbReference>